<feature type="non-terminal residue" evidence="1">
    <location>
        <position position="308"/>
    </location>
</feature>
<keyword evidence="2" id="KW-1185">Reference proteome</keyword>
<proteinExistence type="predicted"/>
<dbReference type="EMBL" id="MU277136">
    <property type="protein sequence ID" value="KAI0037287.1"/>
    <property type="molecule type" value="Genomic_DNA"/>
</dbReference>
<dbReference type="Proteomes" id="UP000814033">
    <property type="component" value="Unassembled WGS sequence"/>
</dbReference>
<name>A0ACB8R055_9AGAM</name>
<gene>
    <name evidence="1" type="ORF">FA95DRAFT_1475383</name>
</gene>
<evidence type="ECO:0000313" key="1">
    <source>
        <dbReference type="EMBL" id="KAI0037287.1"/>
    </source>
</evidence>
<sequence>PRTVVTLRTCELFHALTLQGKMNAYDFWHGIARITDNTGLNAPKDHYKDFIRIMRCFRNVRIAKRGGRAHDPTGIQGTALGELVVECPACPQPGRNMPAEWELLPESERWKHAVMLSVDANFKLKLKNRGLADVALAPGWAYFVENGPYKEHIEKYVDQEEMKHCDSSFAAIDHANVPAHKRFAVNGVGAVICARHCFYRKSGLGDLQRGERYCNMDYILLSTIAQTAGNIKLIVLTYDIACQFSKNFGRRMSEYPEGLRIDLNGVTFIFAVPKFHLLAHGPQCQVEYNLNQTDGVGRTCGEGIEAGW</sequence>
<accession>A0ACB8R055</accession>
<reference evidence="1" key="2">
    <citation type="journal article" date="2022" name="New Phytol.">
        <title>Evolutionary transition to the ectomycorrhizal habit in the genomes of a hyperdiverse lineage of mushroom-forming fungi.</title>
        <authorList>
            <person name="Looney B."/>
            <person name="Miyauchi S."/>
            <person name="Morin E."/>
            <person name="Drula E."/>
            <person name="Courty P.E."/>
            <person name="Kohler A."/>
            <person name="Kuo A."/>
            <person name="LaButti K."/>
            <person name="Pangilinan J."/>
            <person name="Lipzen A."/>
            <person name="Riley R."/>
            <person name="Andreopoulos W."/>
            <person name="He G."/>
            <person name="Johnson J."/>
            <person name="Nolan M."/>
            <person name="Tritt A."/>
            <person name="Barry K.W."/>
            <person name="Grigoriev I.V."/>
            <person name="Nagy L.G."/>
            <person name="Hibbett D."/>
            <person name="Henrissat B."/>
            <person name="Matheny P.B."/>
            <person name="Labbe J."/>
            <person name="Martin F.M."/>
        </authorList>
    </citation>
    <scope>NUCLEOTIDE SEQUENCE</scope>
    <source>
        <strain evidence="1">FP105234-sp</strain>
    </source>
</reference>
<organism evidence="1 2">
    <name type="scientific">Auriscalpium vulgare</name>
    <dbReference type="NCBI Taxonomy" id="40419"/>
    <lineage>
        <taxon>Eukaryota</taxon>
        <taxon>Fungi</taxon>
        <taxon>Dikarya</taxon>
        <taxon>Basidiomycota</taxon>
        <taxon>Agaricomycotina</taxon>
        <taxon>Agaricomycetes</taxon>
        <taxon>Russulales</taxon>
        <taxon>Auriscalpiaceae</taxon>
        <taxon>Auriscalpium</taxon>
    </lineage>
</organism>
<feature type="non-terminal residue" evidence="1">
    <location>
        <position position="1"/>
    </location>
</feature>
<reference evidence="1" key="1">
    <citation type="submission" date="2021-02" db="EMBL/GenBank/DDBJ databases">
        <authorList>
            <consortium name="DOE Joint Genome Institute"/>
            <person name="Ahrendt S."/>
            <person name="Looney B.P."/>
            <person name="Miyauchi S."/>
            <person name="Morin E."/>
            <person name="Drula E."/>
            <person name="Courty P.E."/>
            <person name="Chicoki N."/>
            <person name="Fauchery L."/>
            <person name="Kohler A."/>
            <person name="Kuo A."/>
            <person name="Labutti K."/>
            <person name="Pangilinan J."/>
            <person name="Lipzen A."/>
            <person name="Riley R."/>
            <person name="Andreopoulos W."/>
            <person name="He G."/>
            <person name="Johnson J."/>
            <person name="Barry K.W."/>
            <person name="Grigoriev I.V."/>
            <person name="Nagy L."/>
            <person name="Hibbett D."/>
            <person name="Henrissat B."/>
            <person name="Matheny P.B."/>
            <person name="Labbe J."/>
            <person name="Martin F."/>
        </authorList>
    </citation>
    <scope>NUCLEOTIDE SEQUENCE</scope>
    <source>
        <strain evidence="1">FP105234-sp</strain>
    </source>
</reference>
<protein>
    <submittedName>
        <fullName evidence="1">Uncharacterized protein</fullName>
    </submittedName>
</protein>
<evidence type="ECO:0000313" key="2">
    <source>
        <dbReference type="Proteomes" id="UP000814033"/>
    </source>
</evidence>
<comment type="caution">
    <text evidence="1">The sequence shown here is derived from an EMBL/GenBank/DDBJ whole genome shotgun (WGS) entry which is preliminary data.</text>
</comment>